<gene>
    <name evidence="1" type="ORF">KIW84_010117</name>
</gene>
<accession>A0A9D5BDV9</accession>
<dbReference type="PANTHER" id="PTHR33642">
    <property type="entry name" value="COX1/OXI3 INTRON 1 PROTEIN-RELATED"/>
    <property type="match status" value="1"/>
</dbReference>
<dbReference type="Gramene" id="Psat01G0011700-T1">
    <property type="protein sequence ID" value="KAI5440511.1"/>
    <property type="gene ID" value="KIW84_010117"/>
</dbReference>
<dbReference type="Proteomes" id="UP001058974">
    <property type="component" value="Chromosome 1"/>
</dbReference>
<keyword evidence="2" id="KW-1185">Reference proteome</keyword>
<dbReference type="AlphaFoldDB" id="A0A9D5BDV9"/>
<dbReference type="PANTHER" id="PTHR33642:SF5">
    <property type="entry name" value="MATURASE"/>
    <property type="match status" value="1"/>
</dbReference>
<comment type="caution">
    <text evidence="1">The sequence shown here is derived from an EMBL/GenBank/DDBJ whole genome shotgun (WGS) entry which is preliminary data.</text>
</comment>
<dbReference type="EMBL" id="JAMSHJ010000001">
    <property type="protein sequence ID" value="KAI5440511.1"/>
    <property type="molecule type" value="Genomic_DNA"/>
</dbReference>
<evidence type="ECO:0000313" key="2">
    <source>
        <dbReference type="Proteomes" id="UP001058974"/>
    </source>
</evidence>
<dbReference type="GO" id="GO:0003964">
    <property type="term" value="F:RNA-directed DNA polymerase activity"/>
    <property type="evidence" value="ECO:0007669"/>
    <property type="project" value="TreeGrafter"/>
</dbReference>
<sequence length="113" mass="12697">MVIREVPPRTTPIQLLRELEKRLRVKHHIHIVIFHLRSSIHSKFRNLGNSIPIKQLTKGMSERGSLLDGVPLAETLGTVGVRSPQESSSTVGKRLLFKYLGIPMGVNSCLEYS</sequence>
<dbReference type="GO" id="GO:0090615">
    <property type="term" value="P:mitochondrial mRNA processing"/>
    <property type="evidence" value="ECO:0007669"/>
    <property type="project" value="TreeGrafter"/>
</dbReference>
<dbReference type="GO" id="GO:0005739">
    <property type="term" value="C:mitochondrion"/>
    <property type="evidence" value="ECO:0007669"/>
    <property type="project" value="TreeGrafter"/>
</dbReference>
<reference evidence="1 2" key="1">
    <citation type="journal article" date="2022" name="Nat. Genet.">
        <title>Improved pea reference genome and pan-genome highlight genomic features and evolutionary characteristics.</title>
        <authorList>
            <person name="Yang T."/>
            <person name="Liu R."/>
            <person name="Luo Y."/>
            <person name="Hu S."/>
            <person name="Wang D."/>
            <person name="Wang C."/>
            <person name="Pandey M.K."/>
            <person name="Ge S."/>
            <person name="Xu Q."/>
            <person name="Li N."/>
            <person name="Li G."/>
            <person name="Huang Y."/>
            <person name="Saxena R.K."/>
            <person name="Ji Y."/>
            <person name="Li M."/>
            <person name="Yan X."/>
            <person name="He Y."/>
            <person name="Liu Y."/>
            <person name="Wang X."/>
            <person name="Xiang C."/>
            <person name="Varshney R.K."/>
            <person name="Ding H."/>
            <person name="Gao S."/>
            <person name="Zong X."/>
        </authorList>
    </citation>
    <scope>NUCLEOTIDE SEQUENCE [LARGE SCALE GENOMIC DNA]</scope>
    <source>
        <strain evidence="1 2">cv. Zhongwan 6</strain>
    </source>
</reference>
<evidence type="ECO:0000313" key="1">
    <source>
        <dbReference type="EMBL" id="KAI5440511.1"/>
    </source>
</evidence>
<dbReference type="GO" id="GO:0006315">
    <property type="term" value="P:homing of group II introns"/>
    <property type="evidence" value="ECO:0007669"/>
    <property type="project" value="TreeGrafter"/>
</dbReference>
<name>A0A9D5BDV9_PEA</name>
<protein>
    <submittedName>
        <fullName evidence="1">Uncharacterized protein</fullName>
    </submittedName>
</protein>
<proteinExistence type="predicted"/>
<organism evidence="1 2">
    <name type="scientific">Pisum sativum</name>
    <name type="common">Garden pea</name>
    <name type="synonym">Lathyrus oleraceus</name>
    <dbReference type="NCBI Taxonomy" id="3888"/>
    <lineage>
        <taxon>Eukaryota</taxon>
        <taxon>Viridiplantae</taxon>
        <taxon>Streptophyta</taxon>
        <taxon>Embryophyta</taxon>
        <taxon>Tracheophyta</taxon>
        <taxon>Spermatophyta</taxon>
        <taxon>Magnoliopsida</taxon>
        <taxon>eudicotyledons</taxon>
        <taxon>Gunneridae</taxon>
        <taxon>Pentapetalae</taxon>
        <taxon>rosids</taxon>
        <taxon>fabids</taxon>
        <taxon>Fabales</taxon>
        <taxon>Fabaceae</taxon>
        <taxon>Papilionoideae</taxon>
        <taxon>50 kb inversion clade</taxon>
        <taxon>NPAAA clade</taxon>
        <taxon>Hologalegina</taxon>
        <taxon>IRL clade</taxon>
        <taxon>Fabeae</taxon>
        <taxon>Lathyrus</taxon>
    </lineage>
</organism>